<name>A0A3P7NXF3_9FIRM</name>
<evidence type="ECO:0000256" key="1">
    <source>
        <dbReference type="SAM" id="MobiDB-lite"/>
    </source>
</evidence>
<dbReference type="InterPro" id="IPR055431">
    <property type="entry name" value="RsgI_M"/>
</dbReference>
<evidence type="ECO:0000313" key="5">
    <source>
        <dbReference type="Proteomes" id="UP000279029"/>
    </source>
</evidence>
<reference evidence="4 5" key="1">
    <citation type="submission" date="2018-09" db="EMBL/GenBank/DDBJ databases">
        <authorList>
            <person name="Postec A."/>
        </authorList>
    </citation>
    <scope>NUCLEOTIDE SEQUENCE [LARGE SCALE GENOMIC DNA]</scope>
    <source>
        <strain evidence="4">70B-A</strain>
    </source>
</reference>
<protein>
    <recommendedName>
        <fullName evidence="3">Anti-sigma factor RsgI-like middle domain-containing protein</fullName>
    </recommendedName>
</protein>
<proteinExistence type="predicted"/>
<evidence type="ECO:0000313" key="4">
    <source>
        <dbReference type="EMBL" id="VDN47645.1"/>
    </source>
</evidence>
<keyword evidence="5" id="KW-1185">Reference proteome</keyword>
<dbReference type="AlphaFoldDB" id="A0A3P7NXF3"/>
<dbReference type="Proteomes" id="UP000279029">
    <property type="component" value="Chromosome"/>
</dbReference>
<evidence type="ECO:0000259" key="3">
    <source>
        <dbReference type="Pfam" id="PF23750"/>
    </source>
</evidence>
<keyword evidence="2" id="KW-0812">Transmembrane</keyword>
<sequence>MNEKKILKHLSQGIEQAPIQLLETIKEKPRVKQEKHDDITRQKKYIPPIRYMTAIASVVLLVVLFNIQLRAIDSTVYLDINPSIQIETNKQNKVIGITALNAETHTFIGDYEFKGRTLNQVTIDLVDKLILTSYITKSDDMLLVSVYNDNKEKANLQKQEIKEVIINHLAEDSIRPIVLAQAIDRSNTITDMAKAYGISEGKMTFIRNLMILSPELRVDNLARLSLEQLISMAKYMELDLSTVIEEQELERVDLPYTIIDDDIDDNDDDIDDDEDIDDDDDEDIDDDDDEDIDDDDDEDIDDDDDDDIDDDDDDDIDDDDDDDDIDDDDDDDIDDDDDDDIDDDDDDDIDDDDDDDIDDDDDDDIDDDDEDDDDID</sequence>
<evidence type="ECO:0000256" key="2">
    <source>
        <dbReference type="SAM" id="Phobius"/>
    </source>
</evidence>
<dbReference type="EMBL" id="LR130778">
    <property type="protein sequence ID" value="VDN47645.1"/>
    <property type="molecule type" value="Genomic_DNA"/>
</dbReference>
<keyword evidence="2" id="KW-1133">Transmembrane helix</keyword>
<dbReference type="RefSeq" id="WP_172596172.1">
    <property type="nucleotide sequence ID" value="NZ_LR130778.1"/>
</dbReference>
<organism evidence="4 5">
    <name type="scientific">Petrocella atlantisensis</name>
    <dbReference type="NCBI Taxonomy" id="2173034"/>
    <lineage>
        <taxon>Bacteria</taxon>
        <taxon>Bacillati</taxon>
        <taxon>Bacillota</taxon>
        <taxon>Clostridia</taxon>
        <taxon>Lachnospirales</taxon>
        <taxon>Vallitaleaceae</taxon>
        <taxon>Petrocella</taxon>
    </lineage>
</organism>
<gene>
    <name evidence="4" type="ORF">PATL70BA_1756</name>
</gene>
<keyword evidence="2" id="KW-0472">Membrane</keyword>
<feature type="transmembrane region" description="Helical" evidence="2">
    <location>
        <begin position="51"/>
        <end position="69"/>
    </location>
</feature>
<accession>A0A3P7NXF3</accession>
<dbReference type="Pfam" id="PF23750">
    <property type="entry name" value="RsgI_M"/>
    <property type="match status" value="1"/>
</dbReference>
<feature type="region of interest" description="Disordered" evidence="1">
    <location>
        <begin position="259"/>
        <end position="376"/>
    </location>
</feature>
<dbReference type="KEGG" id="cbar:PATL70BA_1756"/>
<feature type="domain" description="Anti-sigma factor RsgI-like middle" evidence="3">
    <location>
        <begin position="74"/>
        <end position="207"/>
    </location>
</feature>